<dbReference type="Gramene" id="PRQ57557">
    <property type="protein sequence ID" value="PRQ57557"/>
    <property type="gene ID" value="RchiOBHm_Chr1g0349601"/>
</dbReference>
<name>A0A2P6SFV3_ROSCH</name>
<evidence type="ECO:0000313" key="1">
    <source>
        <dbReference type="EMBL" id="PRQ57557.1"/>
    </source>
</evidence>
<dbReference type="Proteomes" id="UP000238479">
    <property type="component" value="Chromosome 1"/>
</dbReference>
<gene>
    <name evidence="1" type="ORF">RchiOBHm_Chr1g0349601</name>
</gene>
<reference evidence="1 2" key="1">
    <citation type="journal article" date="2018" name="Nat. Genet.">
        <title>The Rosa genome provides new insights in the design of modern roses.</title>
        <authorList>
            <person name="Bendahmane M."/>
        </authorList>
    </citation>
    <scope>NUCLEOTIDE SEQUENCE [LARGE SCALE GENOMIC DNA]</scope>
    <source>
        <strain evidence="2">cv. Old Blush</strain>
    </source>
</reference>
<protein>
    <submittedName>
        <fullName evidence="1">Uncharacterized protein</fullName>
    </submittedName>
</protein>
<keyword evidence="2" id="KW-1185">Reference proteome</keyword>
<proteinExistence type="predicted"/>
<evidence type="ECO:0000313" key="2">
    <source>
        <dbReference type="Proteomes" id="UP000238479"/>
    </source>
</evidence>
<comment type="caution">
    <text evidence="1">The sequence shown here is derived from an EMBL/GenBank/DDBJ whole genome shotgun (WGS) entry which is preliminary data.</text>
</comment>
<dbReference type="AlphaFoldDB" id="A0A2P6SFV3"/>
<accession>A0A2P6SFV3</accession>
<organism evidence="1 2">
    <name type="scientific">Rosa chinensis</name>
    <name type="common">China rose</name>
    <dbReference type="NCBI Taxonomy" id="74649"/>
    <lineage>
        <taxon>Eukaryota</taxon>
        <taxon>Viridiplantae</taxon>
        <taxon>Streptophyta</taxon>
        <taxon>Embryophyta</taxon>
        <taxon>Tracheophyta</taxon>
        <taxon>Spermatophyta</taxon>
        <taxon>Magnoliopsida</taxon>
        <taxon>eudicotyledons</taxon>
        <taxon>Gunneridae</taxon>
        <taxon>Pentapetalae</taxon>
        <taxon>rosids</taxon>
        <taxon>fabids</taxon>
        <taxon>Rosales</taxon>
        <taxon>Rosaceae</taxon>
        <taxon>Rosoideae</taxon>
        <taxon>Rosoideae incertae sedis</taxon>
        <taxon>Rosa</taxon>
    </lineage>
</organism>
<sequence>MNLKCLIETFVFCVQAYPLERGFPKNASASEGFDSKRHFTAGIWWTKLLEILQENIKGELSSPDTNFDDLWFVSLGQFLVWLVCKWCKAICCVAVERKAGGRRLLVVTVVASAKQLLWRQMGIVLV</sequence>
<dbReference type="EMBL" id="PDCK01000039">
    <property type="protein sequence ID" value="PRQ57557.1"/>
    <property type="molecule type" value="Genomic_DNA"/>
</dbReference>